<dbReference type="Proteomes" id="UP001549184">
    <property type="component" value="Unassembled WGS sequence"/>
</dbReference>
<feature type="domain" description="Methyltransferase type 11" evidence="1">
    <location>
        <begin position="41"/>
        <end position="128"/>
    </location>
</feature>
<dbReference type="SUPFAM" id="SSF53335">
    <property type="entry name" value="S-adenosyl-L-methionine-dependent methyltransferases"/>
    <property type="match status" value="1"/>
</dbReference>
<name>A0ABV2K2L5_9GAMM</name>
<dbReference type="CDD" id="cd02440">
    <property type="entry name" value="AdoMet_MTases"/>
    <property type="match status" value="1"/>
</dbReference>
<dbReference type="PANTHER" id="PTHR43861">
    <property type="entry name" value="TRANS-ACONITATE 2-METHYLTRANSFERASE-RELATED"/>
    <property type="match status" value="1"/>
</dbReference>
<organism evidence="2 3">
    <name type="scientific">Dyella japonica</name>
    <dbReference type="NCBI Taxonomy" id="231455"/>
    <lineage>
        <taxon>Bacteria</taxon>
        <taxon>Pseudomonadati</taxon>
        <taxon>Pseudomonadota</taxon>
        <taxon>Gammaproteobacteria</taxon>
        <taxon>Lysobacterales</taxon>
        <taxon>Rhodanobacteraceae</taxon>
        <taxon>Dyella</taxon>
    </lineage>
</organism>
<proteinExistence type="predicted"/>
<dbReference type="InterPro" id="IPR029063">
    <property type="entry name" value="SAM-dependent_MTases_sf"/>
</dbReference>
<reference evidence="2 3" key="1">
    <citation type="submission" date="2024-06" db="EMBL/GenBank/DDBJ databases">
        <title>Sorghum-associated microbial communities from plants grown in Nebraska, USA.</title>
        <authorList>
            <person name="Schachtman D."/>
        </authorList>
    </citation>
    <scope>NUCLEOTIDE SEQUENCE [LARGE SCALE GENOMIC DNA]</scope>
    <source>
        <strain evidence="2 3">1073</strain>
    </source>
</reference>
<evidence type="ECO:0000313" key="2">
    <source>
        <dbReference type="EMBL" id="MET3654850.1"/>
    </source>
</evidence>
<dbReference type="EMBL" id="JBEPMU010000011">
    <property type="protein sequence ID" value="MET3654850.1"/>
    <property type="molecule type" value="Genomic_DNA"/>
</dbReference>
<sequence length="251" mass="27573">MTCKTDQQWDPVAYERHGRFVSDLGTPVLDLLQAAEGERILDLGCGDGALTLKIAGRGCDVLGVDSSLPMVEAARARGLDAEVMDGQMLAFDQPFDAVFSNAALHWMPKAEQVIDGIWKALKPGGRFVAEFGGHGNIATIAGALEAALAARGLRIPRPWFFPTPERYNALLKKRGFIVDFLALVPRRTALPGDAGDWLSTFAQPFIMEVSDDERPAFIAALLEELRPVMCDDKGTWWADYVRVRCRASKPR</sequence>
<gene>
    <name evidence="2" type="ORF">ABIC75_004598</name>
</gene>
<evidence type="ECO:0000259" key="1">
    <source>
        <dbReference type="Pfam" id="PF08241"/>
    </source>
</evidence>
<keyword evidence="3" id="KW-1185">Reference proteome</keyword>
<comment type="caution">
    <text evidence="2">The sequence shown here is derived from an EMBL/GenBank/DDBJ whole genome shotgun (WGS) entry which is preliminary data.</text>
</comment>
<accession>A0ABV2K2L5</accession>
<dbReference type="Gene3D" id="3.40.50.150">
    <property type="entry name" value="Vaccinia Virus protein VP39"/>
    <property type="match status" value="1"/>
</dbReference>
<dbReference type="GO" id="GO:0008168">
    <property type="term" value="F:methyltransferase activity"/>
    <property type="evidence" value="ECO:0007669"/>
    <property type="project" value="UniProtKB-KW"/>
</dbReference>
<dbReference type="RefSeq" id="WP_354016172.1">
    <property type="nucleotide sequence ID" value="NZ_JBEPMU010000011.1"/>
</dbReference>
<keyword evidence="2" id="KW-0489">Methyltransferase</keyword>
<dbReference type="InterPro" id="IPR013216">
    <property type="entry name" value="Methyltransf_11"/>
</dbReference>
<protein>
    <submittedName>
        <fullName evidence="2">Trans-aconitate methyltransferase</fullName>
    </submittedName>
</protein>
<dbReference type="Pfam" id="PF08241">
    <property type="entry name" value="Methyltransf_11"/>
    <property type="match status" value="1"/>
</dbReference>
<dbReference type="GO" id="GO:0032259">
    <property type="term" value="P:methylation"/>
    <property type="evidence" value="ECO:0007669"/>
    <property type="project" value="UniProtKB-KW"/>
</dbReference>
<dbReference type="PANTHER" id="PTHR43861:SF1">
    <property type="entry name" value="TRANS-ACONITATE 2-METHYLTRANSFERASE"/>
    <property type="match status" value="1"/>
</dbReference>
<evidence type="ECO:0000313" key="3">
    <source>
        <dbReference type="Proteomes" id="UP001549184"/>
    </source>
</evidence>
<keyword evidence="2" id="KW-0808">Transferase</keyword>